<evidence type="ECO:0000256" key="1">
    <source>
        <dbReference type="SAM" id="MobiDB-lite"/>
    </source>
</evidence>
<dbReference type="EMBL" id="JBBBZM010000107">
    <property type="protein sequence ID" value="KAL0634001.1"/>
    <property type="molecule type" value="Genomic_DNA"/>
</dbReference>
<comment type="caution">
    <text evidence="2">The sequence shown here is derived from an EMBL/GenBank/DDBJ whole genome shotgun (WGS) entry which is preliminary data.</text>
</comment>
<gene>
    <name evidence="2" type="ORF">Q9L58_007102</name>
</gene>
<proteinExistence type="predicted"/>
<organism evidence="2 3">
    <name type="scientific">Discina gigas</name>
    <dbReference type="NCBI Taxonomy" id="1032678"/>
    <lineage>
        <taxon>Eukaryota</taxon>
        <taxon>Fungi</taxon>
        <taxon>Dikarya</taxon>
        <taxon>Ascomycota</taxon>
        <taxon>Pezizomycotina</taxon>
        <taxon>Pezizomycetes</taxon>
        <taxon>Pezizales</taxon>
        <taxon>Discinaceae</taxon>
        <taxon>Discina</taxon>
    </lineage>
</organism>
<feature type="compositionally biased region" description="Polar residues" evidence="1">
    <location>
        <begin position="167"/>
        <end position="176"/>
    </location>
</feature>
<name>A0ABR3GEJ8_9PEZI</name>
<feature type="region of interest" description="Disordered" evidence="1">
    <location>
        <begin position="1"/>
        <end position="49"/>
    </location>
</feature>
<evidence type="ECO:0000313" key="3">
    <source>
        <dbReference type="Proteomes" id="UP001447188"/>
    </source>
</evidence>
<dbReference type="Pfam" id="PF14618">
    <property type="entry name" value="DUF4452"/>
    <property type="match status" value="1"/>
</dbReference>
<feature type="compositionally biased region" description="Low complexity" evidence="1">
    <location>
        <begin position="84"/>
        <end position="103"/>
    </location>
</feature>
<sequence length="176" mass="19842">MSFAYHFQHHPSTSSGSRSRRNPHRPSSTKSFQMMRPKEELTDSPTVPTFIEKFEAGRSFEMEDDFAFIPELCTEEERQMMDFSGSDHSSNSSGSPQSSPLQHQVQPSTAYPHAATYANMFNPNMHMKFQAPALPPRQRNAIPIVNPTTGLRVASPPLASPSRMPHPNSNLSRRVW</sequence>
<reference evidence="2 3" key="1">
    <citation type="submission" date="2024-02" db="EMBL/GenBank/DDBJ databases">
        <title>Discinaceae phylogenomics.</title>
        <authorList>
            <person name="Dirks A.C."/>
            <person name="James T.Y."/>
        </authorList>
    </citation>
    <scope>NUCLEOTIDE SEQUENCE [LARGE SCALE GENOMIC DNA]</scope>
    <source>
        <strain evidence="2 3">ACD0624</strain>
    </source>
</reference>
<accession>A0ABR3GEJ8</accession>
<evidence type="ECO:0000313" key="2">
    <source>
        <dbReference type="EMBL" id="KAL0634001.1"/>
    </source>
</evidence>
<dbReference type="InterPro" id="IPR027915">
    <property type="entry name" value="DUF4452"/>
</dbReference>
<protein>
    <submittedName>
        <fullName evidence="2">Uncharacterized protein</fullName>
    </submittedName>
</protein>
<dbReference type="PANTHER" id="PTHR39615">
    <property type="entry name" value="YALI0E17897P"/>
    <property type="match status" value="1"/>
</dbReference>
<feature type="region of interest" description="Disordered" evidence="1">
    <location>
        <begin position="153"/>
        <end position="176"/>
    </location>
</feature>
<dbReference type="PANTHER" id="PTHR39615:SF1">
    <property type="entry name" value="YALI0E17897P"/>
    <property type="match status" value="1"/>
</dbReference>
<feature type="region of interest" description="Disordered" evidence="1">
    <location>
        <begin position="82"/>
        <end position="109"/>
    </location>
</feature>
<keyword evidence="3" id="KW-1185">Reference proteome</keyword>
<dbReference type="Proteomes" id="UP001447188">
    <property type="component" value="Unassembled WGS sequence"/>
</dbReference>